<evidence type="ECO:0000313" key="1">
    <source>
        <dbReference type="EMBL" id="BAY84399.1"/>
    </source>
</evidence>
<gene>
    <name evidence="1" type="ORF">NIES267_38950</name>
</gene>
<evidence type="ECO:0008006" key="3">
    <source>
        <dbReference type="Google" id="ProtNLM"/>
    </source>
</evidence>
<organism evidence="1 2">
    <name type="scientific">Calothrix parasitica NIES-267</name>
    <dbReference type="NCBI Taxonomy" id="1973488"/>
    <lineage>
        <taxon>Bacteria</taxon>
        <taxon>Bacillati</taxon>
        <taxon>Cyanobacteriota</taxon>
        <taxon>Cyanophyceae</taxon>
        <taxon>Nostocales</taxon>
        <taxon>Calotrichaceae</taxon>
        <taxon>Calothrix</taxon>
    </lineage>
</organism>
<accession>A0A1Z4LT32</accession>
<reference evidence="1 2" key="1">
    <citation type="submission" date="2017-06" db="EMBL/GenBank/DDBJ databases">
        <title>Genome sequencing of cyanobaciteial culture collection at National Institute for Environmental Studies (NIES).</title>
        <authorList>
            <person name="Hirose Y."/>
            <person name="Shimura Y."/>
            <person name="Fujisawa T."/>
            <person name="Nakamura Y."/>
            <person name="Kawachi M."/>
        </authorList>
    </citation>
    <scope>NUCLEOTIDE SEQUENCE [LARGE SCALE GENOMIC DNA]</scope>
    <source>
        <strain evidence="1 2">NIES-267</strain>
    </source>
</reference>
<dbReference type="EMBL" id="AP018227">
    <property type="protein sequence ID" value="BAY84399.1"/>
    <property type="molecule type" value="Genomic_DNA"/>
</dbReference>
<keyword evidence="2" id="KW-1185">Reference proteome</keyword>
<dbReference type="InterPro" id="IPR036736">
    <property type="entry name" value="ACP-like_sf"/>
</dbReference>
<dbReference type="AlphaFoldDB" id="A0A1Z4LT32"/>
<dbReference type="Proteomes" id="UP000218418">
    <property type="component" value="Chromosome"/>
</dbReference>
<proteinExistence type="predicted"/>
<sequence length="85" mass="9627">MNNLKTMNTIKTIFSDLGIPNNLLHKDNFLRKDLQLDSTETVEVALALKRQLGINMKLETSYDITLGQLCELVETSMLENIKNSS</sequence>
<evidence type="ECO:0000313" key="2">
    <source>
        <dbReference type="Proteomes" id="UP000218418"/>
    </source>
</evidence>
<protein>
    <recommendedName>
        <fullName evidence="3">Carrier domain-containing protein</fullName>
    </recommendedName>
</protein>
<name>A0A1Z4LT32_9CYAN</name>
<dbReference type="Gene3D" id="1.10.1200.10">
    <property type="entry name" value="ACP-like"/>
    <property type="match status" value="1"/>
</dbReference>
<dbReference type="SUPFAM" id="SSF47336">
    <property type="entry name" value="ACP-like"/>
    <property type="match status" value="1"/>
</dbReference>